<evidence type="ECO:0000313" key="10">
    <source>
        <dbReference type="EMBL" id="GII94911.1"/>
    </source>
</evidence>
<dbReference type="PANTHER" id="PTHR23501">
    <property type="entry name" value="MAJOR FACILITATOR SUPERFAMILY"/>
    <property type="match status" value="1"/>
</dbReference>
<evidence type="ECO:0000256" key="5">
    <source>
        <dbReference type="ARBA" id="ARBA00022692"/>
    </source>
</evidence>
<comment type="similarity">
    <text evidence="2">Belongs to the major facilitator superfamily. TCR/Tet family.</text>
</comment>
<sequence length="665" mass="71282">MTTMDVRPQESKRGLPVIIGTLLLAMLLAALDQTIVSTALPTIVGDLGGLQHLSWIVTAYLLASTVSTPLWGKLGDQYGRKRLFQAAIAIFLVGSALCGLAGSMAQLIGFRFFQGIGGGGIMVLAQAIVGDVVSPRERGKYQGFFGGVFGTASVCGPLLGGLFVDHLSWHWVFYINLPLGVVALFVVATVLPATPVRMRHTIDYAGIVLLGTAASCLVLLSTWGGTQYPWGDPVIIGLGLAALGLLVAWVRVERRAAEPVLPCRLFESRVFNATAAVAFVVGFGMFGALTYLPVYTQVVHGVSATMSGVYLLPMVLGMLSSSVLSGQLISRFGRYRRFPIVGTGLATVGMFLLSRLDEHTPTALMSLFLLTLGLGLGLVMQVLVLVVQNAVPYEDLGVATSGVTFFRSMGGSFGVAVLGSVFAARLEEEVAGAVSRMPLPQGFDLATVRGDPMVIKTLPPLIRAEFLHVYADAISGVFLWAAPVMLLAFGLSWLIPEVRLRETTKAMPVGEGYGGASAQRSSLDEVERGLVHLADADLRRDYYRRLGALVGLDGMPPGCVWLLARLAVVGTASTEQLARQANVPPERKQPYVDRLIADGLVGRSPDGELRLTEQGRQVAGRLVAQCREGLRRMVADWHPDRHPELDVLLTRLSSHLLGAECDRPR</sequence>
<feature type="transmembrane region" description="Helical" evidence="8">
    <location>
        <begin position="53"/>
        <end position="71"/>
    </location>
</feature>
<dbReference type="Proteomes" id="UP000606172">
    <property type="component" value="Unassembled WGS sequence"/>
</dbReference>
<dbReference type="PANTHER" id="PTHR23501:SF197">
    <property type="entry name" value="COMD"/>
    <property type="match status" value="1"/>
</dbReference>
<evidence type="ECO:0000256" key="7">
    <source>
        <dbReference type="ARBA" id="ARBA00023136"/>
    </source>
</evidence>
<gene>
    <name evidence="10" type="ORF">Ssi02_51420</name>
</gene>
<evidence type="ECO:0000256" key="3">
    <source>
        <dbReference type="ARBA" id="ARBA00022448"/>
    </source>
</evidence>
<dbReference type="CDD" id="cd17502">
    <property type="entry name" value="MFS_Azr1_MDR_like"/>
    <property type="match status" value="1"/>
</dbReference>
<feature type="domain" description="Major facilitator superfamily (MFS) profile" evidence="9">
    <location>
        <begin position="18"/>
        <end position="500"/>
    </location>
</feature>
<dbReference type="Gene3D" id="1.20.1720.10">
    <property type="entry name" value="Multidrug resistance protein D"/>
    <property type="match status" value="1"/>
</dbReference>
<dbReference type="InterPro" id="IPR020846">
    <property type="entry name" value="MFS_dom"/>
</dbReference>
<dbReference type="EMBL" id="BOOW01000031">
    <property type="protein sequence ID" value="GII94911.1"/>
    <property type="molecule type" value="Genomic_DNA"/>
</dbReference>
<feature type="transmembrane region" description="Helical" evidence="8">
    <location>
        <begin position="362"/>
        <end position="387"/>
    </location>
</feature>
<dbReference type="PROSITE" id="PS50850">
    <property type="entry name" value="MFS"/>
    <property type="match status" value="1"/>
</dbReference>
<dbReference type="RefSeq" id="WP_239129588.1">
    <property type="nucleotide sequence ID" value="NZ_BOOW01000031.1"/>
</dbReference>
<dbReference type="InterPro" id="IPR036390">
    <property type="entry name" value="WH_DNA-bd_sf"/>
</dbReference>
<accession>A0A919RJC1</accession>
<keyword evidence="5 8" id="KW-0812">Transmembrane</keyword>
<dbReference type="PRINTS" id="PR01036">
    <property type="entry name" value="TCRTETB"/>
</dbReference>
<evidence type="ECO:0000259" key="9">
    <source>
        <dbReference type="PROSITE" id="PS50850"/>
    </source>
</evidence>
<dbReference type="AlphaFoldDB" id="A0A919RJC1"/>
<evidence type="ECO:0000313" key="11">
    <source>
        <dbReference type="Proteomes" id="UP000606172"/>
    </source>
</evidence>
<evidence type="ECO:0000256" key="4">
    <source>
        <dbReference type="ARBA" id="ARBA00022475"/>
    </source>
</evidence>
<feature type="transmembrane region" description="Helical" evidence="8">
    <location>
        <begin position="171"/>
        <end position="192"/>
    </location>
</feature>
<dbReference type="InterPro" id="IPR036259">
    <property type="entry name" value="MFS_trans_sf"/>
</dbReference>
<dbReference type="GO" id="GO:0005886">
    <property type="term" value="C:plasma membrane"/>
    <property type="evidence" value="ECO:0007669"/>
    <property type="project" value="UniProtKB-SubCell"/>
</dbReference>
<evidence type="ECO:0000256" key="2">
    <source>
        <dbReference type="ARBA" id="ARBA00007520"/>
    </source>
</evidence>
<comment type="subcellular location">
    <subcellularLocation>
        <location evidence="1">Cell membrane</location>
        <topology evidence="1">Multi-pass membrane protein</topology>
    </subcellularLocation>
</comment>
<dbReference type="Gene3D" id="1.20.1250.20">
    <property type="entry name" value="MFS general substrate transporter like domains"/>
    <property type="match status" value="1"/>
</dbReference>
<organism evidence="10 11">
    <name type="scientific">Sinosporangium siamense</name>
    <dbReference type="NCBI Taxonomy" id="1367973"/>
    <lineage>
        <taxon>Bacteria</taxon>
        <taxon>Bacillati</taxon>
        <taxon>Actinomycetota</taxon>
        <taxon>Actinomycetes</taxon>
        <taxon>Streptosporangiales</taxon>
        <taxon>Streptosporangiaceae</taxon>
        <taxon>Sinosporangium</taxon>
    </lineage>
</organism>
<reference evidence="10" key="1">
    <citation type="submission" date="2021-01" db="EMBL/GenBank/DDBJ databases">
        <title>Whole genome shotgun sequence of Sinosporangium siamense NBRC 109515.</title>
        <authorList>
            <person name="Komaki H."/>
            <person name="Tamura T."/>
        </authorList>
    </citation>
    <scope>NUCLEOTIDE SEQUENCE</scope>
    <source>
        <strain evidence="10">NBRC 109515</strain>
    </source>
</reference>
<feature type="transmembrane region" description="Helical" evidence="8">
    <location>
        <begin position="230"/>
        <end position="250"/>
    </location>
</feature>
<feature type="transmembrane region" description="Helical" evidence="8">
    <location>
        <begin position="108"/>
        <end position="129"/>
    </location>
</feature>
<proteinExistence type="inferred from homology"/>
<feature type="transmembrane region" description="Helical" evidence="8">
    <location>
        <begin position="338"/>
        <end position="356"/>
    </location>
</feature>
<comment type="caution">
    <text evidence="10">The sequence shown here is derived from an EMBL/GenBank/DDBJ whole genome shotgun (WGS) entry which is preliminary data.</text>
</comment>
<dbReference type="InterPro" id="IPR004638">
    <property type="entry name" value="EmrB-like"/>
</dbReference>
<dbReference type="FunFam" id="1.20.1720.10:FF:000004">
    <property type="entry name" value="EmrB/QacA family drug resistance transporter"/>
    <property type="match status" value="1"/>
</dbReference>
<feature type="transmembrane region" description="Helical" evidence="8">
    <location>
        <begin position="83"/>
        <end position="102"/>
    </location>
</feature>
<feature type="transmembrane region" description="Helical" evidence="8">
    <location>
        <begin position="270"/>
        <end position="292"/>
    </location>
</feature>
<feature type="transmembrane region" description="Helical" evidence="8">
    <location>
        <begin position="204"/>
        <end position="224"/>
    </location>
</feature>
<feature type="transmembrane region" description="Helical" evidence="8">
    <location>
        <begin position="304"/>
        <end position="326"/>
    </location>
</feature>
<dbReference type="Pfam" id="PF07690">
    <property type="entry name" value="MFS_1"/>
    <property type="match status" value="1"/>
</dbReference>
<evidence type="ECO:0000256" key="6">
    <source>
        <dbReference type="ARBA" id="ARBA00022989"/>
    </source>
</evidence>
<feature type="transmembrane region" description="Helical" evidence="8">
    <location>
        <begin position="141"/>
        <end position="159"/>
    </location>
</feature>
<dbReference type="InterPro" id="IPR011701">
    <property type="entry name" value="MFS"/>
</dbReference>
<protein>
    <submittedName>
        <fullName evidence="10">EmrB/QacA family drug resistance transporter</fullName>
    </submittedName>
</protein>
<evidence type="ECO:0000256" key="1">
    <source>
        <dbReference type="ARBA" id="ARBA00004651"/>
    </source>
</evidence>
<keyword evidence="11" id="KW-1185">Reference proteome</keyword>
<name>A0A919RJC1_9ACTN</name>
<dbReference type="InterPro" id="IPR036388">
    <property type="entry name" value="WH-like_DNA-bd_sf"/>
</dbReference>
<evidence type="ECO:0000256" key="8">
    <source>
        <dbReference type="SAM" id="Phobius"/>
    </source>
</evidence>
<dbReference type="SUPFAM" id="SSF103473">
    <property type="entry name" value="MFS general substrate transporter"/>
    <property type="match status" value="1"/>
</dbReference>
<feature type="transmembrane region" description="Helical" evidence="8">
    <location>
        <begin position="473"/>
        <end position="495"/>
    </location>
</feature>
<dbReference type="Gene3D" id="1.10.10.10">
    <property type="entry name" value="Winged helix-like DNA-binding domain superfamily/Winged helix DNA-binding domain"/>
    <property type="match status" value="1"/>
</dbReference>
<dbReference type="SUPFAM" id="SSF46785">
    <property type="entry name" value="Winged helix' DNA-binding domain"/>
    <property type="match status" value="1"/>
</dbReference>
<keyword evidence="7 8" id="KW-0472">Membrane</keyword>
<dbReference type="NCBIfam" id="TIGR00711">
    <property type="entry name" value="efflux_EmrB"/>
    <property type="match status" value="1"/>
</dbReference>
<keyword evidence="6 8" id="KW-1133">Transmembrane helix</keyword>
<keyword evidence="4" id="KW-1003">Cell membrane</keyword>
<keyword evidence="3" id="KW-0813">Transport</keyword>
<dbReference type="GO" id="GO:0022857">
    <property type="term" value="F:transmembrane transporter activity"/>
    <property type="evidence" value="ECO:0007669"/>
    <property type="project" value="InterPro"/>
</dbReference>